<gene>
    <name evidence="3" type="ORF">RND81_09G010000</name>
</gene>
<evidence type="ECO:0008006" key="5">
    <source>
        <dbReference type="Google" id="ProtNLM"/>
    </source>
</evidence>
<keyword evidence="4" id="KW-1185">Reference proteome</keyword>
<dbReference type="Proteomes" id="UP001443914">
    <property type="component" value="Unassembled WGS sequence"/>
</dbReference>
<protein>
    <recommendedName>
        <fullName evidence="5">Secreted protein</fullName>
    </recommendedName>
</protein>
<sequence>MKLQRLIIITVVLVIALFCTVTIVPKVLATNIQENNNVAKVSNDDDQITSPASSNDHHEIPLHKYVPPGDKA</sequence>
<evidence type="ECO:0000256" key="1">
    <source>
        <dbReference type="SAM" id="MobiDB-lite"/>
    </source>
</evidence>
<dbReference type="AlphaFoldDB" id="A0AAW1IH19"/>
<evidence type="ECO:0000313" key="3">
    <source>
        <dbReference type="EMBL" id="KAK9688773.1"/>
    </source>
</evidence>
<accession>A0AAW1IH19</accession>
<dbReference type="EMBL" id="JBDFQZ010000009">
    <property type="protein sequence ID" value="KAK9688773.1"/>
    <property type="molecule type" value="Genomic_DNA"/>
</dbReference>
<proteinExistence type="predicted"/>
<feature type="chain" id="PRO_5043329325" description="Secreted protein" evidence="2">
    <location>
        <begin position="30"/>
        <end position="72"/>
    </location>
</feature>
<feature type="signal peptide" evidence="2">
    <location>
        <begin position="1"/>
        <end position="29"/>
    </location>
</feature>
<comment type="caution">
    <text evidence="3">The sequence shown here is derived from an EMBL/GenBank/DDBJ whole genome shotgun (WGS) entry which is preliminary data.</text>
</comment>
<feature type="region of interest" description="Disordered" evidence="1">
    <location>
        <begin position="39"/>
        <end position="72"/>
    </location>
</feature>
<name>A0AAW1IH19_SAPOF</name>
<keyword evidence="2" id="KW-0732">Signal</keyword>
<evidence type="ECO:0000313" key="4">
    <source>
        <dbReference type="Proteomes" id="UP001443914"/>
    </source>
</evidence>
<organism evidence="3 4">
    <name type="scientific">Saponaria officinalis</name>
    <name type="common">Common soapwort</name>
    <name type="synonym">Lychnis saponaria</name>
    <dbReference type="NCBI Taxonomy" id="3572"/>
    <lineage>
        <taxon>Eukaryota</taxon>
        <taxon>Viridiplantae</taxon>
        <taxon>Streptophyta</taxon>
        <taxon>Embryophyta</taxon>
        <taxon>Tracheophyta</taxon>
        <taxon>Spermatophyta</taxon>
        <taxon>Magnoliopsida</taxon>
        <taxon>eudicotyledons</taxon>
        <taxon>Gunneridae</taxon>
        <taxon>Pentapetalae</taxon>
        <taxon>Caryophyllales</taxon>
        <taxon>Caryophyllaceae</taxon>
        <taxon>Caryophylleae</taxon>
        <taxon>Saponaria</taxon>
    </lineage>
</organism>
<evidence type="ECO:0000256" key="2">
    <source>
        <dbReference type="SAM" id="SignalP"/>
    </source>
</evidence>
<reference evidence="3" key="1">
    <citation type="submission" date="2024-03" db="EMBL/GenBank/DDBJ databases">
        <title>WGS assembly of Saponaria officinalis var. Norfolk2.</title>
        <authorList>
            <person name="Jenkins J."/>
            <person name="Shu S."/>
            <person name="Grimwood J."/>
            <person name="Barry K."/>
            <person name="Goodstein D."/>
            <person name="Schmutz J."/>
            <person name="Leebens-Mack J."/>
            <person name="Osbourn A."/>
        </authorList>
    </citation>
    <scope>NUCLEOTIDE SEQUENCE [LARGE SCALE GENOMIC DNA]</scope>
    <source>
        <strain evidence="3">JIC</strain>
    </source>
</reference>